<organism evidence="4 5">
    <name type="scientific">Conexibacter stalactiti</name>
    <dbReference type="NCBI Taxonomy" id="1940611"/>
    <lineage>
        <taxon>Bacteria</taxon>
        <taxon>Bacillati</taxon>
        <taxon>Actinomycetota</taxon>
        <taxon>Thermoleophilia</taxon>
        <taxon>Solirubrobacterales</taxon>
        <taxon>Conexibacteraceae</taxon>
        <taxon>Conexibacter</taxon>
    </lineage>
</organism>
<keyword evidence="2" id="KW-0472">Membrane</keyword>
<keyword evidence="2" id="KW-1133">Transmembrane helix</keyword>
<feature type="compositionally biased region" description="Basic and acidic residues" evidence="1">
    <location>
        <begin position="237"/>
        <end position="248"/>
    </location>
</feature>
<reference evidence="5" key="1">
    <citation type="submission" date="2023-07" db="EMBL/GenBank/DDBJ databases">
        <title>Conexibacter stalactiti sp. nov., isolated from stalactites in a lava cave and emended description of the genus Conexibacter.</title>
        <authorList>
            <person name="Lee S.D."/>
        </authorList>
    </citation>
    <scope>NUCLEOTIDE SEQUENCE [LARGE SCALE GENOMIC DNA]</scope>
    <source>
        <strain evidence="5">KCTC 39840</strain>
    </source>
</reference>
<reference evidence="4 5" key="2">
    <citation type="submission" date="2023-10" db="EMBL/GenBank/DDBJ databases">
        <authorList>
            <person name="Han X.F."/>
        </authorList>
    </citation>
    <scope>NUCLEOTIDE SEQUENCE [LARGE SCALE GENOMIC DNA]</scope>
    <source>
        <strain evidence="4 5">KCTC 39840</strain>
    </source>
</reference>
<feature type="domain" description="DUF4097" evidence="3">
    <location>
        <begin position="51"/>
        <end position="257"/>
    </location>
</feature>
<dbReference type="Pfam" id="PF13349">
    <property type="entry name" value="DUF4097"/>
    <property type="match status" value="1"/>
</dbReference>
<keyword evidence="2" id="KW-0812">Transmembrane</keyword>
<proteinExistence type="predicted"/>
<evidence type="ECO:0000256" key="1">
    <source>
        <dbReference type="SAM" id="MobiDB-lite"/>
    </source>
</evidence>
<dbReference type="Proteomes" id="UP001284601">
    <property type="component" value="Unassembled WGS sequence"/>
</dbReference>
<dbReference type="Gene3D" id="2.160.20.120">
    <property type="match status" value="1"/>
</dbReference>
<feature type="region of interest" description="Disordered" evidence="1">
    <location>
        <begin position="231"/>
        <end position="250"/>
    </location>
</feature>
<name>A0ABU4HP21_9ACTN</name>
<dbReference type="EMBL" id="JAWSTH010000017">
    <property type="protein sequence ID" value="MDW5594457.1"/>
    <property type="molecule type" value="Genomic_DNA"/>
</dbReference>
<dbReference type="InterPro" id="IPR025164">
    <property type="entry name" value="Toastrack_DUF4097"/>
</dbReference>
<gene>
    <name evidence="4" type="ORF">R7226_08920</name>
</gene>
<evidence type="ECO:0000313" key="5">
    <source>
        <dbReference type="Proteomes" id="UP001284601"/>
    </source>
</evidence>
<sequence length="264" mass="27787">MPRTSRTGLSKPFIVVSVLVGAFFVAYAALFFAAVTVHREDSTTQTYADVEHLRVKGGNGDITVIAEQRADVQVIAHREWSLAEPDIEQGFRDGQLELSGGCGFIGSIGPSGCETDFELRVPRELTVDVRGSSGDVTARDLAADAYLGTSSGDVDAIDVTGPLRVGVSSGDVTVEGYGGEDVRVHASSGDVVVRTRTAPEWIEAVASSGDVTIAVPGTVAYDVVTDVSSGDQSVDVDQSRDAPRRIDARTSSGDVRVVRLGDAR</sequence>
<accession>A0ABU4HP21</accession>
<comment type="caution">
    <text evidence="4">The sequence shown here is derived from an EMBL/GenBank/DDBJ whole genome shotgun (WGS) entry which is preliminary data.</text>
</comment>
<feature type="transmembrane region" description="Helical" evidence="2">
    <location>
        <begin position="12"/>
        <end position="35"/>
    </location>
</feature>
<keyword evidence="5" id="KW-1185">Reference proteome</keyword>
<protein>
    <submittedName>
        <fullName evidence="4">DUF4097 family beta strand repeat-containing protein</fullName>
    </submittedName>
</protein>
<dbReference type="RefSeq" id="WP_318596726.1">
    <property type="nucleotide sequence ID" value="NZ_JAWSTH010000017.1"/>
</dbReference>
<evidence type="ECO:0000256" key="2">
    <source>
        <dbReference type="SAM" id="Phobius"/>
    </source>
</evidence>
<evidence type="ECO:0000259" key="3">
    <source>
        <dbReference type="Pfam" id="PF13349"/>
    </source>
</evidence>
<evidence type="ECO:0000313" key="4">
    <source>
        <dbReference type="EMBL" id="MDW5594457.1"/>
    </source>
</evidence>